<evidence type="ECO:0000256" key="5">
    <source>
        <dbReference type="ARBA" id="ARBA00046278"/>
    </source>
</evidence>
<evidence type="ECO:0000313" key="7">
    <source>
        <dbReference type="Proteomes" id="UP000887013"/>
    </source>
</evidence>
<dbReference type="EMBL" id="BMAW01081557">
    <property type="protein sequence ID" value="GFU25057.1"/>
    <property type="molecule type" value="Genomic_DNA"/>
</dbReference>
<dbReference type="Gene3D" id="3.40.50.300">
    <property type="entry name" value="P-loop containing nucleotide triphosphate hydrolases"/>
    <property type="match status" value="1"/>
</dbReference>
<sequence>GGKYLVLITDTAGSRSYPDLLEDSIRSGDGFIIVFALDDVKSFKEAIEIQQEILSTKGGKCPVVLVGNKTDLVNERQVFPPMIKEVVNQCFRTSIYIETSAKLKKKHNNPSSERKPQNKRENNRIMLCLLRALVEQTAEIYSHCPN</sequence>
<dbReference type="InterPro" id="IPR020849">
    <property type="entry name" value="Small_GTPase_Ras-type"/>
</dbReference>
<comment type="subcellular location">
    <subcellularLocation>
        <location evidence="5">Endomembrane system</location>
        <topology evidence="5">Lipid-anchor</topology>
        <orientation evidence="5">Cytoplasmic side</orientation>
    </subcellularLocation>
</comment>
<evidence type="ECO:0000256" key="3">
    <source>
        <dbReference type="ARBA" id="ARBA00023134"/>
    </source>
</evidence>
<dbReference type="GO" id="GO:0016020">
    <property type="term" value="C:membrane"/>
    <property type="evidence" value="ECO:0007669"/>
    <property type="project" value="InterPro"/>
</dbReference>
<keyword evidence="7" id="KW-1185">Reference proteome</keyword>
<keyword evidence="4" id="KW-0449">Lipoprotein</keyword>
<keyword evidence="1" id="KW-0488">Methylation</keyword>
<dbReference type="Proteomes" id="UP000887013">
    <property type="component" value="Unassembled WGS sequence"/>
</dbReference>
<dbReference type="Pfam" id="PF00071">
    <property type="entry name" value="Ras"/>
    <property type="match status" value="1"/>
</dbReference>
<dbReference type="SMART" id="SM00173">
    <property type="entry name" value="RAS"/>
    <property type="match status" value="1"/>
</dbReference>
<reference evidence="6" key="1">
    <citation type="submission" date="2020-08" db="EMBL/GenBank/DDBJ databases">
        <title>Multicomponent nature underlies the extraordinary mechanical properties of spider dragline silk.</title>
        <authorList>
            <person name="Kono N."/>
            <person name="Nakamura H."/>
            <person name="Mori M."/>
            <person name="Yoshida Y."/>
            <person name="Ohtoshi R."/>
            <person name="Malay A.D."/>
            <person name="Moran D.A.P."/>
            <person name="Tomita M."/>
            <person name="Numata K."/>
            <person name="Arakawa K."/>
        </authorList>
    </citation>
    <scope>NUCLEOTIDE SEQUENCE</scope>
</reference>
<gene>
    <name evidence="6" type="ORF">NPIL_546281</name>
</gene>
<protein>
    <submittedName>
        <fullName evidence="6">Uncharacterized protein</fullName>
    </submittedName>
</protein>
<evidence type="ECO:0000256" key="1">
    <source>
        <dbReference type="ARBA" id="ARBA00022481"/>
    </source>
</evidence>
<dbReference type="GO" id="GO:0012505">
    <property type="term" value="C:endomembrane system"/>
    <property type="evidence" value="ECO:0007669"/>
    <property type="project" value="UniProtKB-SubCell"/>
</dbReference>
<keyword evidence="3" id="KW-0342">GTP-binding</keyword>
<accession>A0A8X6QG76</accession>
<dbReference type="AlphaFoldDB" id="A0A8X6QG76"/>
<evidence type="ECO:0000313" key="6">
    <source>
        <dbReference type="EMBL" id="GFU25057.1"/>
    </source>
</evidence>
<organism evidence="6 7">
    <name type="scientific">Nephila pilipes</name>
    <name type="common">Giant wood spider</name>
    <name type="synonym">Nephila maculata</name>
    <dbReference type="NCBI Taxonomy" id="299642"/>
    <lineage>
        <taxon>Eukaryota</taxon>
        <taxon>Metazoa</taxon>
        <taxon>Ecdysozoa</taxon>
        <taxon>Arthropoda</taxon>
        <taxon>Chelicerata</taxon>
        <taxon>Arachnida</taxon>
        <taxon>Araneae</taxon>
        <taxon>Araneomorphae</taxon>
        <taxon>Entelegynae</taxon>
        <taxon>Araneoidea</taxon>
        <taxon>Nephilidae</taxon>
        <taxon>Nephila</taxon>
    </lineage>
</organism>
<comment type="caution">
    <text evidence="6">The sequence shown here is derived from an EMBL/GenBank/DDBJ whole genome shotgun (WGS) entry which is preliminary data.</text>
</comment>
<evidence type="ECO:0000256" key="4">
    <source>
        <dbReference type="ARBA" id="ARBA00023288"/>
    </source>
</evidence>
<name>A0A8X6QG76_NEPPI</name>
<proteinExistence type="predicted"/>
<keyword evidence="2" id="KW-0547">Nucleotide-binding</keyword>
<evidence type="ECO:0000256" key="2">
    <source>
        <dbReference type="ARBA" id="ARBA00022741"/>
    </source>
</evidence>
<dbReference type="PROSITE" id="PS51419">
    <property type="entry name" value="RAB"/>
    <property type="match status" value="1"/>
</dbReference>
<dbReference type="GO" id="GO:0005525">
    <property type="term" value="F:GTP binding"/>
    <property type="evidence" value="ECO:0007669"/>
    <property type="project" value="UniProtKB-KW"/>
</dbReference>
<dbReference type="InterPro" id="IPR001806">
    <property type="entry name" value="Small_GTPase"/>
</dbReference>
<feature type="non-terminal residue" evidence="6">
    <location>
        <position position="1"/>
    </location>
</feature>
<dbReference type="PANTHER" id="PTHR24070">
    <property type="entry name" value="RAS, DI-RAS, AND RHEB FAMILY MEMBERS OF SMALL GTPASE SUPERFAMILY"/>
    <property type="match status" value="1"/>
</dbReference>
<dbReference type="OrthoDB" id="265044at2759"/>
<dbReference type="GO" id="GO:0007165">
    <property type="term" value="P:signal transduction"/>
    <property type="evidence" value="ECO:0007669"/>
    <property type="project" value="InterPro"/>
</dbReference>
<dbReference type="SUPFAM" id="SSF52540">
    <property type="entry name" value="P-loop containing nucleoside triphosphate hydrolases"/>
    <property type="match status" value="1"/>
</dbReference>
<dbReference type="GO" id="GO:0003924">
    <property type="term" value="F:GTPase activity"/>
    <property type="evidence" value="ECO:0007669"/>
    <property type="project" value="InterPro"/>
</dbReference>
<dbReference type="InterPro" id="IPR027417">
    <property type="entry name" value="P-loop_NTPase"/>
</dbReference>
<dbReference type="PROSITE" id="PS51421">
    <property type="entry name" value="RAS"/>
    <property type="match status" value="1"/>
</dbReference>